<feature type="region of interest" description="Disordered" evidence="1">
    <location>
        <begin position="168"/>
        <end position="187"/>
    </location>
</feature>
<evidence type="ECO:0000313" key="2">
    <source>
        <dbReference type="EMBL" id="MFD0992482.1"/>
    </source>
</evidence>
<dbReference type="Proteomes" id="UP001597062">
    <property type="component" value="Unassembled WGS sequence"/>
</dbReference>
<sequence length="187" mass="21211">MKKILLKLCKLCGIEPKPEPTKPTKLIGYKNIITMFKAYDESVRQEKSFMKDSRTYVLDFKQLKNYLEYAEEVALNKGIELKNICFVKGVYTKDTAHDSKQVGYESLVYLPSALDNGKEVMVDLTASKRGELSSFKSKLKQYGYDLDGALEKTSEQKTELQTLKGMPEDGDDLIGNWNNTAPPYELG</sequence>
<accession>A0ABW3JPT5</accession>
<proteinExistence type="predicted"/>
<reference evidence="3" key="1">
    <citation type="journal article" date="2019" name="Int. J. Syst. Evol. Microbiol.">
        <title>The Global Catalogue of Microorganisms (GCM) 10K type strain sequencing project: providing services to taxonomists for standard genome sequencing and annotation.</title>
        <authorList>
            <consortium name="The Broad Institute Genomics Platform"/>
            <consortium name="The Broad Institute Genome Sequencing Center for Infectious Disease"/>
            <person name="Wu L."/>
            <person name="Ma J."/>
        </authorList>
    </citation>
    <scope>NUCLEOTIDE SEQUENCE [LARGE SCALE GENOMIC DNA]</scope>
    <source>
        <strain evidence="3">CCUG 60527</strain>
    </source>
</reference>
<dbReference type="RefSeq" id="WP_386105820.1">
    <property type="nucleotide sequence ID" value="NZ_JBHTJR010000023.1"/>
</dbReference>
<name>A0ABW3JPT5_9FLAO</name>
<organism evidence="2 3">
    <name type="scientific">Tenacibaculum geojense</name>
    <dbReference type="NCBI Taxonomy" id="915352"/>
    <lineage>
        <taxon>Bacteria</taxon>
        <taxon>Pseudomonadati</taxon>
        <taxon>Bacteroidota</taxon>
        <taxon>Flavobacteriia</taxon>
        <taxon>Flavobacteriales</taxon>
        <taxon>Flavobacteriaceae</taxon>
        <taxon>Tenacibaculum</taxon>
    </lineage>
</organism>
<dbReference type="EMBL" id="JBHTJR010000023">
    <property type="protein sequence ID" value="MFD0992482.1"/>
    <property type="molecule type" value="Genomic_DNA"/>
</dbReference>
<protein>
    <submittedName>
        <fullName evidence="2">Uncharacterized protein</fullName>
    </submittedName>
</protein>
<keyword evidence="3" id="KW-1185">Reference proteome</keyword>
<comment type="caution">
    <text evidence="2">The sequence shown here is derived from an EMBL/GenBank/DDBJ whole genome shotgun (WGS) entry which is preliminary data.</text>
</comment>
<evidence type="ECO:0000256" key="1">
    <source>
        <dbReference type="SAM" id="MobiDB-lite"/>
    </source>
</evidence>
<evidence type="ECO:0000313" key="3">
    <source>
        <dbReference type="Proteomes" id="UP001597062"/>
    </source>
</evidence>
<gene>
    <name evidence="2" type="ORF">ACFQ1U_04640</name>
</gene>